<keyword evidence="2" id="KW-1185">Reference proteome</keyword>
<evidence type="ECO:0000313" key="1">
    <source>
        <dbReference type="EMBL" id="MDO7896288.1"/>
    </source>
</evidence>
<proteinExistence type="predicted"/>
<dbReference type="InterPro" id="IPR032466">
    <property type="entry name" value="Metal_Hydrolase"/>
</dbReference>
<dbReference type="Proteomes" id="UP001228019">
    <property type="component" value="Unassembled WGS sequence"/>
</dbReference>
<dbReference type="EMBL" id="JAUQOP010000004">
    <property type="protein sequence ID" value="MDO7896288.1"/>
    <property type="molecule type" value="Genomic_DNA"/>
</dbReference>
<dbReference type="InterPro" id="IPR052358">
    <property type="entry name" value="Aro_Compnd_Degr_Hydrolases"/>
</dbReference>
<evidence type="ECO:0000313" key="2">
    <source>
        <dbReference type="Proteomes" id="UP001228019"/>
    </source>
</evidence>
<sequence>MSLDDQLPGFESELLKLPCRLVIDHLGQLAQPGGVMTDGFSAISRLLATGRVRTKLSVPYNTSKSGAPEYFDFGHVGSALVKLKAEGCCGKAIGSPNNEIR</sequence>
<gene>
    <name evidence="1" type="ORF">Q6A48_05230</name>
</gene>
<comment type="caution">
    <text evidence="1">The sequence shown here is derived from an EMBL/GenBank/DDBJ whole genome shotgun (WGS) entry which is preliminary data.</text>
</comment>
<dbReference type="Gene3D" id="3.20.20.140">
    <property type="entry name" value="Metal-dependent hydrolases"/>
    <property type="match status" value="1"/>
</dbReference>
<protein>
    <submittedName>
        <fullName evidence="1">Uncharacterized protein</fullName>
    </submittedName>
</protein>
<accession>A0ABT9BUP6</accession>
<dbReference type="PANTHER" id="PTHR35563:SF2">
    <property type="entry name" value="BARREL METAL-DEPENDENT HYDROLASE, PUTATIVE (AFU_ORTHOLOGUE AFUA_1G16240)-RELATED"/>
    <property type="match status" value="1"/>
</dbReference>
<organism evidence="1 2">
    <name type="scientific">Pseudomonas citrulli</name>
    <dbReference type="NCBI Taxonomy" id="3064347"/>
    <lineage>
        <taxon>Bacteria</taxon>
        <taxon>Pseudomonadati</taxon>
        <taxon>Pseudomonadota</taxon>
        <taxon>Gammaproteobacteria</taxon>
        <taxon>Pseudomonadales</taxon>
        <taxon>Pseudomonadaceae</taxon>
        <taxon>Pseudomonas</taxon>
    </lineage>
</organism>
<dbReference type="PANTHER" id="PTHR35563">
    <property type="entry name" value="BARREL METAL-DEPENDENT HYDROLASE, PUTATIVE (AFU_ORTHOLOGUE AFUA_1G16240)-RELATED"/>
    <property type="match status" value="1"/>
</dbReference>
<reference evidence="1 2" key="1">
    <citation type="submission" date="2023-07" db="EMBL/GenBank/DDBJ databases">
        <title>Identification of four novel Pseudomonas species associated with bacterial leaf spot of cucurbits.</title>
        <authorList>
            <person name="Fullem K.R."/>
        </authorList>
    </citation>
    <scope>NUCLEOTIDE SEQUENCE [LARGE SCALE GENOMIC DNA]</scope>
    <source>
        <strain evidence="1 2">K18</strain>
    </source>
</reference>
<name>A0ABT9BUP6_9PSED</name>
<dbReference type="SUPFAM" id="SSF51556">
    <property type="entry name" value="Metallo-dependent hydrolases"/>
    <property type="match status" value="1"/>
</dbReference>